<dbReference type="EMBL" id="VXRY01000143">
    <property type="protein sequence ID" value="MXY33193.1"/>
    <property type="molecule type" value="Genomic_DNA"/>
</dbReference>
<dbReference type="AlphaFoldDB" id="A0A6B0XZG7"/>
<sequence length="187" mass="21305">MNLVTRRHEDGRQVSEAVYSKCRKYRYSLTRVRDHDDRRLLYIMLNPSTATELANDPTIERCERRARMLGYGGFRVCNLFALRETDPLQLIRAPTPEGPDNTEQILAAIDWADDILCAWGIHGAHRRQGRSVLELLLASSKPVLALGVTGSGHPRHPLYVPYRSRPKPWREHAGRGQGGSWQSVPLR</sequence>
<comment type="caution">
    <text evidence="2">The sequence shown here is derived from an EMBL/GenBank/DDBJ whole genome shotgun (WGS) entry which is preliminary data.</text>
</comment>
<name>A0A6B0XZG7_9RHOB</name>
<feature type="region of interest" description="Disordered" evidence="1">
    <location>
        <begin position="167"/>
        <end position="187"/>
    </location>
</feature>
<dbReference type="InterPro" id="IPR012441">
    <property type="entry name" value="DUF1643"/>
</dbReference>
<protein>
    <submittedName>
        <fullName evidence="2">DUF1643 domain-containing protein</fullName>
    </submittedName>
</protein>
<evidence type="ECO:0000256" key="1">
    <source>
        <dbReference type="SAM" id="MobiDB-lite"/>
    </source>
</evidence>
<organism evidence="2">
    <name type="scientific">Boseongicola sp. SB0664_bin_43</name>
    <dbReference type="NCBI Taxonomy" id="2604844"/>
    <lineage>
        <taxon>Bacteria</taxon>
        <taxon>Pseudomonadati</taxon>
        <taxon>Pseudomonadota</taxon>
        <taxon>Alphaproteobacteria</taxon>
        <taxon>Rhodobacterales</taxon>
        <taxon>Paracoccaceae</taxon>
        <taxon>Boseongicola</taxon>
    </lineage>
</organism>
<evidence type="ECO:0000313" key="2">
    <source>
        <dbReference type="EMBL" id="MXY33193.1"/>
    </source>
</evidence>
<reference evidence="2" key="1">
    <citation type="submission" date="2019-09" db="EMBL/GenBank/DDBJ databases">
        <title>Characterisation of the sponge microbiome using genome-centric metagenomics.</title>
        <authorList>
            <person name="Engelberts J.P."/>
            <person name="Robbins S.J."/>
            <person name="De Goeij J.M."/>
            <person name="Aranda M."/>
            <person name="Bell S.C."/>
            <person name="Webster N.S."/>
        </authorList>
    </citation>
    <scope>NUCLEOTIDE SEQUENCE</scope>
    <source>
        <strain evidence="2">SB0664_bin_43</strain>
    </source>
</reference>
<dbReference type="Pfam" id="PF07799">
    <property type="entry name" value="DUF1643"/>
    <property type="match status" value="1"/>
</dbReference>
<proteinExistence type="predicted"/>
<gene>
    <name evidence="2" type="ORF">F4Y60_03705</name>
</gene>
<accession>A0A6B0XZG7</accession>